<organism evidence="5">
    <name type="scientific">uncultured Thiotrichaceae bacterium</name>
    <dbReference type="NCBI Taxonomy" id="298394"/>
    <lineage>
        <taxon>Bacteria</taxon>
        <taxon>Pseudomonadati</taxon>
        <taxon>Pseudomonadota</taxon>
        <taxon>Gammaproteobacteria</taxon>
        <taxon>Thiotrichales</taxon>
        <taxon>Thiotrichaceae</taxon>
        <taxon>environmental samples</taxon>
    </lineage>
</organism>
<protein>
    <recommendedName>
        <fullName evidence="4">Putative pterin-4-alpha-carbinolamine dehydratase</fullName>
        <shortName evidence="4">PHS</shortName>
        <ecNumber evidence="4">4.2.1.96</ecNumber>
    </recommendedName>
    <alternativeName>
        <fullName evidence="4">4-alpha-hydroxy-tetrahydropterin dehydratase</fullName>
    </alternativeName>
    <alternativeName>
        <fullName evidence="4">Pterin carbinolamine dehydratase</fullName>
        <shortName evidence="4">PCD</shortName>
    </alternativeName>
</protein>
<dbReference type="Pfam" id="PF01329">
    <property type="entry name" value="Pterin_4a"/>
    <property type="match status" value="1"/>
</dbReference>
<evidence type="ECO:0000313" key="5">
    <source>
        <dbReference type="EMBL" id="CAA6820204.1"/>
    </source>
</evidence>
<dbReference type="InterPro" id="IPR036428">
    <property type="entry name" value="PCD_sf"/>
</dbReference>
<reference evidence="5" key="1">
    <citation type="submission" date="2020-01" db="EMBL/GenBank/DDBJ databases">
        <authorList>
            <person name="Meier V. D."/>
            <person name="Meier V D."/>
        </authorList>
    </citation>
    <scope>NUCLEOTIDE SEQUENCE</scope>
    <source>
        <strain evidence="5">HLG_WM_MAG_07</strain>
    </source>
</reference>
<comment type="similarity">
    <text evidence="2 4">Belongs to the pterin-4-alpha-carbinolamine dehydratase family.</text>
</comment>
<dbReference type="HAMAP" id="MF_00434">
    <property type="entry name" value="Pterin_4_alpha"/>
    <property type="match status" value="1"/>
</dbReference>
<dbReference type="NCBIfam" id="NF002017">
    <property type="entry name" value="PRK00823.1-2"/>
    <property type="match status" value="1"/>
</dbReference>
<accession>A0A6S6TLI5</accession>
<dbReference type="SUPFAM" id="SSF55248">
    <property type="entry name" value="PCD-like"/>
    <property type="match status" value="1"/>
</dbReference>
<dbReference type="PANTHER" id="PTHR12599:SF0">
    <property type="entry name" value="PTERIN-4-ALPHA-CARBINOLAMINE DEHYDRATASE"/>
    <property type="match status" value="1"/>
</dbReference>
<dbReference type="NCBIfam" id="NF002018">
    <property type="entry name" value="PRK00823.1-3"/>
    <property type="match status" value="1"/>
</dbReference>
<dbReference type="GO" id="GO:0008124">
    <property type="term" value="F:4-alpha-hydroxytetrahydrobiopterin dehydratase activity"/>
    <property type="evidence" value="ECO:0007669"/>
    <property type="project" value="UniProtKB-UniRule"/>
</dbReference>
<keyword evidence="3 4" id="KW-0456">Lyase</keyword>
<gene>
    <name evidence="5" type="ORF">HELGO_WM19039</name>
</gene>
<evidence type="ECO:0000256" key="2">
    <source>
        <dbReference type="ARBA" id="ARBA00006472"/>
    </source>
</evidence>
<sequence length="94" mass="10888">MAIEKLSEAGIQKRLVALDNWTLKNGKLYREFVFSNFIEAFGFMTQVAILSEKSNHHPEWFNVYKTVRIELTTHEVEGVSERDFGLAKDINNLL</sequence>
<evidence type="ECO:0000256" key="4">
    <source>
        <dbReference type="HAMAP-Rule" id="MF_00434"/>
    </source>
</evidence>
<dbReference type="InterPro" id="IPR001533">
    <property type="entry name" value="Pterin_deHydtase"/>
</dbReference>
<evidence type="ECO:0000256" key="1">
    <source>
        <dbReference type="ARBA" id="ARBA00001554"/>
    </source>
</evidence>
<evidence type="ECO:0000256" key="3">
    <source>
        <dbReference type="ARBA" id="ARBA00023239"/>
    </source>
</evidence>
<dbReference type="GO" id="GO:0006729">
    <property type="term" value="P:tetrahydrobiopterin biosynthetic process"/>
    <property type="evidence" value="ECO:0007669"/>
    <property type="project" value="InterPro"/>
</dbReference>
<dbReference type="PANTHER" id="PTHR12599">
    <property type="entry name" value="PTERIN-4-ALPHA-CARBINOLAMINE DEHYDRATASE"/>
    <property type="match status" value="1"/>
</dbReference>
<name>A0A6S6TLI5_9GAMM</name>
<dbReference type="EC" id="4.2.1.96" evidence="4"/>
<dbReference type="CDD" id="cd00914">
    <property type="entry name" value="PCD_DCoH_subfamily_b"/>
    <property type="match status" value="1"/>
</dbReference>
<dbReference type="Gene3D" id="3.30.1360.20">
    <property type="entry name" value="Transcriptional coactivator/pterin dehydratase"/>
    <property type="match status" value="1"/>
</dbReference>
<proteinExistence type="inferred from homology"/>
<dbReference type="EMBL" id="CACVAY010000097">
    <property type="protein sequence ID" value="CAA6820204.1"/>
    <property type="molecule type" value="Genomic_DNA"/>
</dbReference>
<comment type="catalytic activity">
    <reaction evidence="1 4">
        <text>(4aS,6R)-4a-hydroxy-L-erythro-5,6,7,8-tetrahydrobiopterin = (6R)-L-erythro-6,7-dihydrobiopterin + H2O</text>
        <dbReference type="Rhea" id="RHEA:11920"/>
        <dbReference type="ChEBI" id="CHEBI:15377"/>
        <dbReference type="ChEBI" id="CHEBI:15642"/>
        <dbReference type="ChEBI" id="CHEBI:43120"/>
        <dbReference type="EC" id="4.2.1.96"/>
    </reaction>
</comment>
<dbReference type="AlphaFoldDB" id="A0A6S6TLI5"/>